<evidence type="ECO:0000256" key="2">
    <source>
        <dbReference type="ARBA" id="ARBA00004922"/>
    </source>
</evidence>
<comment type="caution">
    <text evidence="12">The sequence shown here is derived from an EMBL/GenBank/DDBJ whole genome shotgun (WGS) entry which is preliminary data.</text>
</comment>
<proteinExistence type="inferred from homology"/>
<evidence type="ECO:0000256" key="8">
    <source>
        <dbReference type="ARBA" id="ARBA00022989"/>
    </source>
</evidence>
<name>A0ABR2YPY7_9CHLO</name>
<keyword evidence="5" id="KW-0808">Transferase</keyword>
<dbReference type="EMBL" id="JALJOT010000007">
    <property type="protein sequence ID" value="KAK9909012.1"/>
    <property type="molecule type" value="Genomic_DNA"/>
</dbReference>
<feature type="transmembrane region" description="Helical" evidence="10">
    <location>
        <begin position="169"/>
        <end position="187"/>
    </location>
</feature>
<feature type="transmembrane region" description="Helical" evidence="10">
    <location>
        <begin position="92"/>
        <end position="110"/>
    </location>
</feature>
<comment type="pathway">
    <text evidence="2">Protein modification; protein glycosylation.</text>
</comment>
<comment type="similarity">
    <text evidence="3 10">Belongs to the glycosyltransferase 22 family.</text>
</comment>
<evidence type="ECO:0000256" key="10">
    <source>
        <dbReference type="RuleBase" id="RU363075"/>
    </source>
</evidence>
<feature type="transmembrane region" description="Helical" evidence="10">
    <location>
        <begin position="381"/>
        <end position="402"/>
    </location>
</feature>
<feature type="transmembrane region" description="Helical" evidence="10">
    <location>
        <begin position="294"/>
        <end position="312"/>
    </location>
</feature>
<feature type="transmembrane region" description="Helical" evidence="10">
    <location>
        <begin position="144"/>
        <end position="163"/>
    </location>
</feature>
<evidence type="ECO:0000313" key="12">
    <source>
        <dbReference type="EMBL" id="KAK9909012.1"/>
    </source>
</evidence>
<feature type="transmembrane region" description="Helical" evidence="10">
    <location>
        <begin position="194"/>
        <end position="219"/>
    </location>
</feature>
<feature type="transmembrane region" description="Helical" evidence="10">
    <location>
        <begin position="116"/>
        <end position="137"/>
    </location>
</feature>
<keyword evidence="7 10" id="KW-0256">Endoplasmic reticulum</keyword>
<dbReference type="Proteomes" id="UP001491310">
    <property type="component" value="Unassembled WGS sequence"/>
</dbReference>
<feature type="compositionally biased region" description="Basic residues" evidence="11">
    <location>
        <begin position="1"/>
        <end position="10"/>
    </location>
</feature>
<gene>
    <name evidence="12" type="ORF">WJX75_006023</name>
</gene>
<keyword evidence="8 10" id="KW-1133">Transmembrane helix</keyword>
<dbReference type="EC" id="2.4.1.-" evidence="10"/>
<keyword evidence="9 10" id="KW-0472">Membrane</keyword>
<feature type="transmembrane region" description="Helical" evidence="10">
    <location>
        <begin position="318"/>
        <end position="339"/>
    </location>
</feature>
<keyword evidence="13" id="KW-1185">Reference proteome</keyword>
<evidence type="ECO:0000256" key="6">
    <source>
        <dbReference type="ARBA" id="ARBA00022692"/>
    </source>
</evidence>
<feature type="transmembrane region" description="Helical" evidence="10">
    <location>
        <begin position="346"/>
        <end position="369"/>
    </location>
</feature>
<evidence type="ECO:0000313" key="13">
    <source>
        <dbReference type="Proteomes" id="UP001491310"/>
    </source>
</evidence>
<reference evidence="12 13" key="1">
    <citation type="journal article" date="2024" name="Nat. Commun.">
        <title>Phylogenomics reveals the evolutionary origins of lichenization in chlorophyte algae.</title>
        <authorList>
            <person name="Puginier C."/>
            <person name="Libourel C."/>
            <person name="Otte J."/>
            <person name="Skaloud P."/>
            <person name="Haon M."/>
            <person name="Grisel S."/>
            <person name="Petersen M."/>
            <person name="Berrin J.G."/>
            <person name="Delaux P.M."/>
            <person name="Dal Grande F."/>
            <person name="Keller J."/>
        </authorList>
    </citation>
    <scope>NUCLEOTIDE SEQUENCE [LARGE SCALE GENOMIC DNA]</scope>
    <source>
        <strain evidence="12 13">SAG 216-7</strain>
    </source>
</reference>
<evidence type="ECO:0000256" key="9">
    <source>
        <dbReference type="ARBA" id="ARBA00023136"/>
    </source>
</evidence>
<dbReference type="PANTHER" id="PTHR22760">
    <property type="entry name" value="GLYCOSYLTRANSFERASE"/>
    <property type="match status" value="1"/>
</dbReference>
<protein>
    <recommendedName>
        <fullName evidence="10">Mannosyltransferase</fullName>
        <ecNumber evidence="10">2.4.1.-</ecNumber>
    </recommendedName>
</protein>
<evidence type="ECO:0000256" key="5">
    <source>
        <dbReference type="ARBA" id="ARBA00022679"/>
    </source>
</evidence>
<feature type="compositionally biased region" description="Polar residues" evidence="11">
    <location>
        <begin position="11"/>
        <end position="24"/>
    </location>
</feature>
<organism evidence="12 13">
    <name type="scientific">Coccomyxa subellipsoidea</name>
    <dbReference type="NCBI Taxonomy" id="248742"/>
    <lineage>
        <taxon>Eukaryota</taxon>
        <taxon>Viridiplantae</taxon>
        <taxon>Chlorophyta</taxon>
        <taxon>core chlorophytes</taxon>
        <taxon>Trebouxiophyceae</taxon>
        <taxon>Trebouxiophyceae incertae sedis</taxon>
        <taxon>Coccomyxaceae</taxon>
        <taxon>Coccomyxa</taxon>
    </lineage>
</organism>
<keyword evidence="4 10" id="KW-0328">Glycosyltransferase</keyword>
<evidence type="ECO:0000256" key="11">
    <source>
        <dbReference type="SAM" id="MobiDB-lite"/>
    </source>
</evidence>
<comment type="subcellular location">
    <subcellularLocation>
        <location evidence="1 10">Endoplasmic reticulum membrane</location>
        <topology evidence="1 10">Multi-pass membrane protein</topology>
    </subcellularLocation>
</comment>
<keyword evidence="6 10" id="KW-0812">Transmembrane</keyword>
<feature type="transmembrane region" description="Helical" evidence="10">
    <location>
        <begin position="225"/>
        <end position="246"/>
    </location>
</feature>
<evidence type="ECO:0000256" key="3">
    <source>
        <dbReference type="ARBA" id="ARBA00007063"/>
    </source>
</evidence>
<evidence type="ECO:0000256" key="1">
    <source>
        <dbReference type="ARBA" id="ARBA00004477"/>
    </source>
</evidence>
<feature type="region of interest" description="Disordered" evidence="11">
    <location>
        <begin position="1"/>
        <end position="29"/>
    </location>
</feature>
<evidence type="ECO:0000256" key="7">
    <source>
        <dbReference type="ARBA" id="ARBA00022824"/>
    </source>
</evidence>
<dbReference type="PANTHER" id="PTHR22760:SF2">
    <property type="entry name" value="ALPHA-1,2-MANNOSYLTRANSFERASE ALG9"/>
    <property type="match status" value="1"/>
</dbReference>
<evidence type="ECO:0000256" key="4">
    <source>
        <dbReference type="ARBA" id="ARBA00022676"/>
    </source>
</evidence>
<sequence>MFGLRKRKNRTSGAGAQTSSNGFKSKSLESRKPRTSTILLCLLVPRLLSSLYNIIHDCDEVYNYWEPLHFLLYGYGMQTWEYSSQFALRSHLYLLLHAVVAGPAALWLGTGPGKAVVFYLTRSVLALLSVYSEAALVRATRDYAGAKTAQLLLLLLACSAGMFSASSALLPSSFVMYFVTLAAAAVIRNRAQLVVVYAVVGVILGWVVAGVAFLPYAFYVLFAAPFSRSLGTAIAALVLTLAPLLVTDRLFYGKWAVTLWNFVRYNVVGGGDSSLYGVESSTFYLRNAFTNLNLVLPLALLAPLSAIVLMLQRRGTGVRIRLAIAVVPVWVWGLAISLLPHKEERFLYPVYPLICLSAAMTLAALPATVKGCLSWLLPRPAVQIMARAATGAACLAIIVLSLSRSLSLQLNYGAPMRLYSHLPQDGPDFHSSKNHTYVCMGDEWHRFPSSFFLPAPWYRLAFVKSDFHGLLPVPFDLTQGGTAAAPPQLNSGNREEPANYWPDASQCHFFVGLQYPDAPPLQDLDKWEVLASVPFMDAIRSTSSVLRAFYVPKLSKKKNFFASYNLLKRL</sequence>
<dbReference type="Pfam" id="PF03901">
    <property type="entry name" value="Glyco_transf_22"/>
    <property type="match status" value="1"/>
</dbReference>
<accession>A0ABR2YPY7</accession>
<dbReference type="InterPro" id="IPR005599">
    <property type="entry name" value="GPI_mannosylTrfase"/>
</dbReference>